<organism evidence="2 3">
    <name type="scientific">Pelagibacterium luteolum</name>
    <dbReference type="NCBI Taxonomy" id="440168"/>
    <lineage>
        <taxon>Bacteria</taxon>
        <taxon>Pseudomonadati</taxon>
        <taxon>Pseudomonadota</taxon>
        <taxon>Alphaproteobacteria</taxon>
        <taxon>Hyphomicrobiales</taxon>
        <taxon>Devosiaceae</taxon>
        <taxon>Pelagibacterium</taxon>
    </lineage>
</organism>
<evidence type="ECO:0000256" key="1">
    <source>
        <dbReference type="SAM" id="MobiDB-lite"/>
    </source>
</evidence>
<evidence type="ECO:0000313" key="2">
    <source>
        <dbReference type="EMBL" id="SDG99490.1"/>
    </source>
</evidence>
<proteinExistence type="predicted"/>
<name>A0A1G7YUE4_9HYPH</name>
<reference evidence="2 3" key="1">
    <citation type="submission" date="2016-10" db="EMBL/GenBank/DDBJ databases">
        <authorList>
            <person name="de Groot N.N."/>
        </authorList>
    </citation>
    <scope>NUCLEOTIDE SEQUENCE [LARGE SCALE GENOMIC DNA]</scope>
    <source>
        <strain evidence="2 3">CGMCC 1.10267</strain>
    </source>
</reference>
<feature type="region of interest" description="Disordered" evidence="1">
    <location>
        <begin position="66"/>
        <end position="85"/>
    </location>
</feature>
<keyword evidence="3" id="KW-1185">Reference proteome</keyword>
<protein>
    <submittedName>
        <fullName evidence="2">Uncharacterized protein</fullName>
    </submittedName>
</protein>
<dbReference type="STRING" id="440168.SAMN04487974_11560"/>
<gene>
    <name evidence="2" type="ORF">SAMN04487974_11560</name>
</gene>
<sequence length="85" mass="9670">MVDTYPNYFGDVSRFVRNLQLACLGRPGIEYTVAPQEVGRPRELQKPGFGALFRRYTRWIEKSHLAGPSYRSGDLPISDADPPDR</sequence>
<evidence type="ECO:0000313" key="3">
    <source>
        <dbReference type="Proteomes" id="UP000199495"/>
    </source>
</evidence>
<dbReference type="EMBL" id="FNCS01000015">
    <property type="protein sequence ID" value="SDG99490.1"/>
    <property type="molecule type" value="Genomic_DNA"/>
</dbReference>
<dbReference type="AlphaFoldDB" id="A0A1G7YUE4"/>
<accession>A0A1G7YUE4</accession>
<dbReference type="Proteomes" id="UP000199495">
    <property type="component" value="Unassembled WGS sequence"/>
</dbReference>